<proteinExistence type="predicted"/>
<comment type="caution">
    <text evidence="6">The sequence shown here is derived from an EMBL/GenBank/DDBJ whole genome shotgun (WGS) entry which is preliminary data.</text>
</comment>
<dbReference type="InterPro" id="IPR029016">
    <property type="entry name" value="GAF-like_dom_sf"/>
</dbReference>
<protein>
    <submittedName>
        <fullName evidence="6">IclR family transcriptional regulator</fullName>
    </submittedName>
</protein>
<dbReference type="PANTHER" id="PTHR30136:SF24">
    <property type="entry name" value="HTH-TYPE TRANSCRIPTIONAL REPRESSOR ALLR"/>
    <property type="match status" value="1"/>
</dbReference>
<dbReference type="Pfam" id="PF01614">
    <property type="entry name" value="IclR_C"/>
    <property type="match status" value="1"/>
</dbReference>
<feature type="domain" description="IclR-ED" evidence="5">
    <location>
        <begin position="83"/>
        <end position="268"/>
    </location>
</feature>
<dbReference type="PROSITE" id="PS51078">
    <property type="entry name" value="ICLR_ED"/>
    <property type="match status" value="1"/>
</dbReference>
<dbReference type="InterPro" id="IPR005471">
    <property type="entry name" value="Tscrpt_reg_IclR_N"/>
</dbReference>
<keyword evidence="7" id="KW-1185">Reference proteome</keyword>
<dbReference type="CDD" id="cd00090">
    <property type="entry name" value="HTH_ARSR"/>
    <property type="match status" value="1"/>
</dbReference>
<gene>
    <name evidence="6" type="ORF">F0Q34_20865</name>
</gene>
<evidence type="ECO:0000313" key="7">
    <source>
        <dbReference type="Proteomes" id="UP000322110"/>
    </source>
</evidence>
<dbReference type="Proteomes" id="UP000322110">
    <property type="component" value="Unassembled WGS sequence"/>
</dbReference>
<dbReference type="InterPro" id="IPR036390">
    <property type="entry name" value="WH_DNA-bd_sf"/>
</dbReference>
<evidence type="ECO:0000256" key="3">
    <source>
        <dbReference type="ARBA" id="ARBA00023163"/>
    </source>
</evidence>
<dbReference type="SUPFAM" id="SSF46785">
    <property type="entry name" value="Winged helix' DNA-binding domain"/>
    <property type="match status" value="1"/>
</dbReference>
<dbReference type="Gene3D" id="1.10.10.10">
    <property type="entry name" value="Winged helix-like DNA-binding domain superfamily/Winged helix DNA-binding domain"/>
    <property type="match status" value="1"/>
</dbReference>
<evidence type="ECO:0000259" key="5">
    <source>
        <dbReference type="PROSITE" id="PS51078"/>
    </source>
</evidence>
<dbReference type="GO" id="GO:0003700">
    <property type="term" value="F:DNA-binding transcription factor activity"/>
    <property type="evidence" value="ECO:0007669"/>
    <property type="project" value="TreeGrafter"/>
</dbReference>
<dbReference type="InterPro" id="IPR050707">
    <property type="entry name" value="HTH_MetabolicPath_Reg"/>
</dbReference>
<dbReference type="InterPro" id="IPR014757">
    <property type="entry name" value="Tscrpt_reg_IclR_C"/>
</dbReference>
<keyword evidence="3" id="KW-0804">Transcription</keyword>
<dbReference type="GO" id="GO:0045892">
    <property type="term" value="P:negative regulation of DNA-templated transcription"/>
    <property type="evidence" value="ECO:0007669"/>
    <property type="project" value="TreeGrafter"/>
</dbReference>
<keyword evidence="2" id="KW-0238">DNA-binding</keyword>
<dbReference type="InterPro" id="IPR036388">
    <property type="entry name" value="WH-like_DNA-bd_sf"/>
</dbReference>
<organism evidence="6 7">
    <name type="scientific">Teichococcus oryzae</name>
    <dbReference type="NCBI Taxonomy" id="1608942"/>
    <lineage>
        <taxon>Bacteria</taxon>
        <taxon>Pseudomonadati</taxon>
        <taxon>Pseudomonadota</taxon>
        <taxon>Alphaproteobacteria</taxon>
        <taxon>Acetobacterales</taxon>
        <taxon>Roseomonadaceae</taxon>
        <taxon>Roseomonas</taxon>
    </lineage>
</organism>
<evidence type="ECO:0000256" key="1">
    <source>
        <dbReference type="ARBA" id="ARBA00023015"/>
    </source>
</evidence>
<name>A0A5B2T9J8_9PROT</name>
<dbReference type="PANTHER" id="PTHR30136">
    <property type="entry name" value="HELIX-TURN-HELIX TRANSCRIPTIONAL REGULATOR, ICLR FAMILY"/>
    <property type="match status" value="1"/>
</dbReference>
<dbReference type="OrthoDB" id="7255460at2"/>
<dbReference type="EMBL" id="VUKA01000038">
    <property type="protein sequence ID" value="KAA2211291.1"/>
    <property type="molecule type" value="Genomic_DNA"/>
</dbReference>
<dbReference type="SUPFAM" id="SSF55781">
    <property type="entry name" value="GAF domain-like"/>
    <property type="match status" value="1"/>
</dbReference>
<keyword evidence="1" id="KW-0805">Transcription regulation</keyword>
<reference evidence="6 7" key="1">
    <citation type="journal article" date="2015" name="Int. J. Syst. Evol. Microbiol.">
        <title>Roseomonas oryzae sp. nov., isolated from paddy rhizosphere soil.</title>
        <authorList>
            <person name="Ramaprasad E.V."/>
            <person name="Sasikala Ch."/>
            <person name="Ramana Ch.V."/>
        </authorList>
    </citation>
    <scope>NUCLEOTIDE SEQUENCE [LARGE SCALE GENOMIC DNA]</scope>
    <source>
        <strain evidence="6 7">KCTC 42542</strain>
    </source>
</reference>
<dbReference type="AlphaFoldDB" id="A0A5B2T9J8"/>
<dbReference type="PROSITE" id="PS51077">
    <property type="entry name" value="HTH_ICLR"/>
    <property type="match status" value="1"/>
</dbReference>
<evidence type="ECO:0000256" key="2">
    <source>
        <dbReference type="ARBA" id="ARBA00023125"/>
    </source>
</evidence>
<evidence type="ECO:0000259" key="4">
    <source>
        <dbReference type="PROSITE" id="PS51077"/>
    </source>
</evidence>
<dbReference type="GO" id="GO:0003677">
    <property type="term" value="F:DNA binding"/>
    <property type="evidence" value="ECO:0007669"/>
    <property type="project" value="UniProtKB-KW"/>
</dbReference>
<dbReference type="Gene3D" id="3.30.450.40">
    <property type="match status" value="1"/>
</dbReference>
<dbReference type="SMART" id="SM00346">
    <property type="entry name" value="HTH_ICLR"/>
    <property type="match status" value="1"/>
</dbReference>
<sequence length="276" mass="29735">MAGTDNLVYAPGDSDDGAVAASVVSRVADILRAFAEGGDSVSIKDLSKQLALAPSTLHRLLDQLVTAGLIERSARRRYRVSGEFSRIGALAARKAGVLRLARPVVQEVARETTETCMLGMLLPQTLTMMFVEKAPASAPVPYQIRMHHSRSLLWGATGLCLLAWLGREAVERVLRRGELSPLDGRDPPSSIELAERLARIRAQGYALTRGEQTQNAVGIAAPVFGADQMIVGDLCITLPQSRFSEAHQARLASLLMQRAAALSRLNGYLPGHAHPI</sequence>
<evidence type="ECO:0000313" key="6">
    <source>
        <dbReference type="EMBL" id="KAA2211291.1"/>
    </source>
</evidence>
<feature type="domain" description="HTH iclR-type" evidence="4">
    <location>
        <begin position="21"/>
        <end position="82"/>
    </location>
</feature>
<dbReference type="RefSeq" id="WP_149814308.1">
    <property type="nucleotide sequence ID" value="NZ_VUKA01000038.1"/>
</dbReference>
<accession>A0A5B2T9J8</accession>
<dbReference type="InterPro" id="IPR011991">
    <property type="entry name" value="ArsR-like_HTH"/>
</dbReference>
<dbReference type="Pfam" id="PF09339">
    <property type="entry name" value="HTH_IclR"/>
    <property type="match status" value="1"/>
</dbReference>